<proteinExistence type="predicted"/>
<reference evidence="3 4" key="1">
    <citation type="journal article" date="2019" name="Int. J. Syst. Evol. Microbiol.">
        <title>The Global Catalogue of Microorganisms (GCM) 10K type strain sequencing project: providing services to taxonomists for standard genome sequencing and annotation.</title>
        <authorList>
            <consortium name="The Broad Institute Genomics Platform"/>
            <consortium name="The Broad Institute Genome Sequencing Center for Infectious Disease"/>
            <person name="Wu L."/>
            <person name="Ma J."/>
        </authorList>
    </citation>
    <scope>NUCLEOTIDE SEQUENCE [LARGE SCALE GENOMIC DNA]</scope>
    <source>
        <strain evidence="3 4">LMG 29247</strain>
    </source>
</reference>
<gene>
    <name evidence="3" type="ORF">ACFQE6_05065</name>
</gene>
<dbReference type="Gene3D" id="3.40.50.12780">
    <property type="entry name" value="N-terminal domain of ligase-like"/>
    <property type="match status" value="1"/>
</dbReference>
<comment type="caution">
    <text evidence="3">The sequence shown here is derived from an EMBL/GenBank/DDBJ whole genome shotgun (WGS) entry which is preliminary data.</text>
</comment>
<protein>
    <submittedName>
        <fullName evidence="3">Class I adenylate-forming enzyme family protein</fullName>
    </submittedName>
</protein>
<sequence length="516" mass="57739">MHGKSPIESQTLAELSSIAAENNPKTTAFADPDRRLTWAEYDRESVTAANAFQQYISQGDRVAFLCGSSVNHAVALNGVFKAGGIPSNFHVRASPNTLAYCIETIRPRVLVVDEEYAQFFEERVYENIDGERPTVLNLGTPQADYEQSLPSIIADQTGTEPDVRVEAADIAAVWWTSGTTGRPKAWCHTHEGILYKGHKRTISDDRLTRRLLVLSPGFASWWNNFINTMLSSGTAVFRPEWDPEDIVALIEEEELTLVTLVTTMWREILKLDTLDEYDLSSLQKIVSTGEKMDLTTLERLQNNICDNVHNGYASTEVLGTTISSAEMEGDRIESVGQPILGQQVRVIEEGASPQDTVKAEETGEIIIKGPDAPVWAWGNSEKTEAEFEEGWWYSGDLGYKDEGGYLYLEGRSDFMITSKGMKVFPTPVEERLNAHPSVEEAAIVGVEDDEYGERVTALVYRLDATVDENELDEWCLASDDLARFERPRTYHFIDDGIPRTASGKLDRRTAKQQYLD</sequence>
<evidence type="ECO:0000259" key="2">
    <source>
        <dbReference type="Pfam" id="PF13193"/>
    </source>
</evidence>
<dbReference type="InterPro" id="IPR025110">
    <property type="entry name" value="AMP-bd_C"/>
</dbReference>
<dbReference type="EMBL" id="JBHSWV010000081">
    <property type="protein sequence ID" value="MFC6764424.1"/>
    <property type="molecule type" value="Genomic_DNA"/>
</dbReference>
<dbReference type="SUPFAM" id="SSF56801">
    <property type="entry name" value="Acetyl-CoA synthetase-like"/>
    <property type="match status" value="1"/>
</dbReference>
<dbReference type="Proteomes" id="UP001596383">
    <property type="component" value="Unassembled WGS sequence"/>
</dbReference>
<name>A0ABD5SHC6_9EURY</name>
<dbReference type="InterPro" id="IPR045851">
    <property type="entry name" value="AMP-bd_C_sf"/>
</dbReference>
<accession>A0ABD5SHC6</accession>
<dbReference type="InterPro" id="IPR020845">
    <property type="entry name" value="AMP-binding_CS"/>
</dbReference>
<dbReference type="PROSITE" id="PS00455">
    <property type="entry name" value="AMP_BINDING"/>
    <property type="match status" value="1"/>
</dbReference>
<keyword evidence="4" id="KW-1185">Reference proteome</keyword>
<evidence type="ECO:0000313" key="3">
    <source>
        <dbReference type="EMBL" id="MFC6764424.1"/>
    </source>
</evidence>
<dbReference type="InterPro" id="IPR050237">
    <property type="entry name" value="ATP-dep_AMP-bd_enzyme"/>
</dbReference>
<dbReference type="AlphaFoldDB" id="A0ABD5SHC6"/>
<dbReference type="RefSeq" id="WP_273737492.1">
    <property type="nucleotide sequence ID" value="NZ_JAQIVI010000081.1"/>
</dbReference>
<feature type="domain" description="AMP-dependent synthetase/ligase" evidence="1">
    <location>
        <begin position="19"/>
        <end position="370"/>
    </location>
</feature>
<organism evidence="3 4">
    <name type="scientific">Natrinema soli</name>
    <dbReference type="NCBI Taxonomy" id="1930624"/>
    <lineage>
        <taxon>Archaea</taxon>
        <taxon>Methanobacteriati</taxon>
        <taxon>Methanobacteriota</taxon>
        <taxon>Stenosarchaea group</taxon>
        <taxon>Halobacteria</taxon>
        <taxon>Halobacteriales</taxon>
        <taxon>Natrialbaceae</taxon>
        <taxon>Natrinema</taxon>
    </lineage>
</organism>
<evidence type="ECO:0000259" key="1">
    <source>
        <dbReference type="Pfam" id="PF00501"/>
    </source>
</evidence>
<dbReference type="InterPro" id="IPR042099">
    <property type="entry name" value="ANL_N_sf"/>
</dbReference>
<evidence type="ECO:0000313" key="4">
    <source>
        <dbReference type="Proteomes" id="UP001596383"/>
    </source>
</evidence>
<dbReference type="InterPro" id="IPR000873">
    <property type="entry name" value="AMP-dep_synth/lig_dom"/>
</dbReference>
<dbReference type="GO" id="GO:0016878">
    <property type="term" value="F:acid-thiol ligase activity"/>
    <property type="evidence" value="ECO:0007669"/>
    <property type="project" value="UniProtKB-ARBA"/>
</dbReference>
<dbReference type="PANTHER" id="PTHR43767:SF1">
    <property type="entry name" value="NONRIBOSOMAL PEPTIDE SYNTHASE PES1 (EUROFUNG)-RELATED"/>
    <property type="match status" value="1"/>
</dbReference>
<dbReference type="Pfam" id="PF13193">
    <property type="entry name" value="AMP-binding_C"/>
    <property type="match status" value="1"/>
</dbReference>
<dbReference type="Pfam" id="PF00501">
    <property type="entry name" value="AMP-binding"/>
    <property type="match status" value="1"/>
</dbReference>
<feature type="domain" description="AMP-binding enzyme C-terminal" evidence="2">
    <location>
        <begin position="428"/>
        <end position="504"/>
    </location>
</feature>
<dbReference type="PANTHER" id="PTHR43767">
    <property type="entry name" value="LONG-CHAIN-FATTY-ACID--COA LIGASE"/>
    <property type="match status" value="1"/>
</dbReference>
<dbReference type="CDD" id="cd04433">
    <property type="entry name" value="AFD_class_I"/>
    <property type="match status" value="1"/>
</dbReference>
<dbReference type="Gene3D" id="3.30.300.30">
    <property type="match status" value="1"/>
</dbReference>